<protein>
    <submittedName>
        <fullName evidence="1">Uncharacterized protein</fullName>
    </submittedName>
</protein>
<accession>A0A2C9UP77</accession>
<reference evidence="1" key="1">
    <citation type="submission" date="2016-02" db="EMBL/GenBank/DDBJ databases">
        <title>WGS assembly of Manihot esculenta.</title>
        <authorList>
            <person name="Bredeson J.V."/>
            <person name="Prochnik S.E."/>
            <person name="Lyons J.B."/>
            <person name="Schmutz J."/>
            <person name="Grimwood J."/>
            <person name="Vrebalov J."/>
            <person name="Bart R.S."/>
            <person name="Amuge T."/>
            <person name="Ferguson M.E."/>
            <person name="Green R."/>
            <person name="Putnam N."/>
            <person name="Stites J."/>
            <person name="Rounsley S."/>
            <person name="Rokhsar D.S."/>
        </authorList>
    </citation>
    <scope>NUCLEOTIDE SEQUENCE [LARGE SCALE GENOMIC DNA]</scope>
    <source>
        <tissue evidence="1">Leaf</tissue>
    </source>
</reference>
<dbReference type="AlphaFoldDB" id="A0A2C9UP77"/>
<evidence type="ECO:0000313" key="1">
    <source>
        <dbReference type="EMBL" id="OAY32474.1"/>
    </source>
</evidence>
<name>A0A2C9UP77_MANES</name>
<dbReference type="EMBL" id="CM004399">
    <property type="protein sequence ID" value="OAY32474.1"/>
    <property type="molecule type" value="Genomic_DNA"/>
</dbReference>
<proteinExistence type="predicted"/>
<organism evidence="1">
    <name type="scientific">Manihot esculenta</name>
    <name type="common">Cassava</name>
    <name type="synonym">Jatropha manihot</name>
    <dbReference type="NCBI Taxonomy" id="3983"/>
    <lineage>
        <taxon>Eukaryota</taxon>
        <taxon>Viridiplantae</taxon>
        <taxon>Streptophyta</taxon>
        <taxon>Embryophyta</taxon>
        <taxon>Tracheophyta</taxon>
        <taxon>Spermatophyta</taxon>
        <taxon>Magnoliopsida</taxon>
        <taxon>eudicotyledons</taxon>
        <taxon>Gunneridae</taxon>
        <taxon>Pentapetalae</taxon>
        <taxon>rosids</taxon>
        <taxon>fabids</taxon>
        <taxon>Malpighiales</taxon>
        <taxon>Euphorbiaceae</taxon>
        <taxon>Crotonoideae</taxon>
        <taxon>Manihoteae</taxon>
        <taxon>Manihot</taxon>
    </lineage>
</organism>
<sequence>MNFGNNPSSLHSSSTSPEEDILVKKVLLAHDPDDCLDAELLLCAIENLMCYLAIIRNVFQKCTVVGALSQNCISFGFG</sequence>
<gene>
    <name evidence="1" type="ORF">MANES_13G020600</name>
</gene>